<dbReference type="Proteomes" id="UP000275408">
    <property type="component" value="Unassembled WGS sequence"/>
</dbReference>
<dbReference type="EMBL" id="RCHS01002970">
    <property type="protein sequence ID" value="RMX44621.1"/>
    <property type="molecule type" value="Genomic_DNA"/>
</dbReference>
<organism evidence="2 3">
    <name type="scientific">Pocillopora damicornis</name>
    <name type="common">Cauliflower coral</name>
    <name type="synonym">Millepora damicornis</name>
    <dbReference type="NCBI Taxonomy" id="46731"/>
    <lineage>
        <taxon>Eukaryota</taxon>
        <taxon>Metazoa</taxon>
        <taxon>Cnidaria</taxon>
        <taxon>Anthozoa</taxon>
        <taxon>Hexacorallia</taxon>
        <taxon>Scleractinia</taxon>
        <taxon>Astrocoeniina</taxon>
        <taxon>Pocilloporidae</taxon>
        <taxon>Pocillopora</taxon>
    </lineage>
</organism>
<dbReference type="GO" id="GO:0005737">
    <property type="term" value="C:cytoplasm"/>
    <property type="evidence" value="ECO:0007669"/>
    <property type="project" value="TreeGrafter"/>
</dbReference>
<reference evidence="2 3" key="1">
    <citation type="journal article" date="2018" name="Sci. Rep.">
        <title>Comparative analysis of the Pocillopora damicornis genome highlights role of immune system in coral evolution.</title>
        <authorList>
            <person name="Cunning R."/>
            <person name="Bay R.A."/>
            <person name="Gillette P."/>
            <person name="Baker A.C."/>
            <person name="Traylor-Knowles N."/>
        </authorList>
    </citation>
    <scope>NUCLEOTIDE SEQUENCE [LARGE SCALE GENOMIC DNA]</scope>
    <source>
        <strain evidence="2">RSMAS</strain>
        <tissue evidence="2">Whole animal</tissue>
    </source>
</reference>
<feature type="domain" description="JmjC" evidence="1">
    <location>
        <begin position="154"/>
        <end position="316"/>
    </location>
</feature>
<dbReference type="InterPro" id="IPR050910">
    <property type="entry name" value="JMJD6_ArgDemeth/LysHydrox"/>
</dbReference>
<dbReference type="SMART" id="SM00558">
    <property type="entry name" value="JmjC"/>
    <property type="match status" value="1"/>
</dbReference>
<sequence>MRRYRKLHRLLRNFDHVKVKVRPHLKNKECYEVTQHRKEVAFVVEGLRVISSSNKFNVENTFTNDVSLKEFRDRFEKAKIPVVVSERHDNLTLVRLCSFFKLFKDRYFECGEDSDGYSIEIKLKDFLIYTRRCKDRFPLYIFDAWIPHWKGAARKQTVVKKLFQTPRFFKQDYLACLRKEERPPWKWLLIGPKYSGTAVHVDPLGTSAWNRLLFGEKLWLLFPPETPAEMLKWNQNDSCWEEASDWFINIYPKTQCNSWPQEYKPLVTFQYPGDVIYVPAGWWHVVLNLKTSIAVTQNFVSKENFTLAWELTSKEKPDLALIWSKALMKNTNAGIKPFQLSSDLIQL</sequence>
<gene>
    <name evidence="2" type="ORF">pdam_00002734</name>
</gene>
<dbReference type="SUPFAM" id="SSF51197">
    <property type="entry name" value="Clavaminate synthase-like"/>
    <property type="match status" value="1"/>
</dbReference>
<dbReference type="PROSITE" id="PS51184">
    <property type="entry name" value="JMJC"/>
    <property type="match status" value="1"/>
</dbReference>
<dbReference type="InterPro" id="IPR003347">
    <property type="entry name" value="JmjC_dom"/>
</dbReference>
<dbReference type="AlphaFoldDB" id="A0A3M6TTH2"/>
<name>A0A3M6TTH2_POCDA</name>
<dbReference type="GO" id="GO:0005634">
    <property type="term" value="C:nucleus"/>
    <property type="evidence" value="ECO:0007669"/>
    <property type="project" value="TreeGrafter"/>
</dbReference>
<dbReference type="Gene3D" id="2.60.120.650">
    <property type="entry name" value="Cupin"/>
    <property type="match status" value="1"/>
</dbReference>
<evidence type="ECO:0000313" key="2">
    <source>
        <dbReference type="EMBL" id="RMX44621.1"/>
    </source>
</evidence>
<dbReference type="GO" id="GO:0033749">
    <property type="term" value="F:histone H4R3 demethylase activity"/>
    <property type="evidence" value="ECO:0007669"/>
    <property type="project" value="TreeGrafter"/>
</dbReference>
<proteinExistence type="predicted"/>
<dbReference type="Pfam" id="PF02373">
    <property type="entry name" value="JmjC"/>
    <property type="match status" value="1"/>
</dbReference>
<evidence type="ECO:0000313" key="3">
    <source>
        <dbReference type="Proteomes" id="UP000275408"/>
    </source>
</evidence>
<accession>A0A3M6TTH2</accession>
<dbReference type="OrthoDB" id="424465at2759"/>
<protein>
    <recommendedName>
        <fullName evidence="1">JmjC domain-containing protein</fullName>
    </recommendedName>
</protein>
<dbReference type="GO" id="GO:0106140">
    <property type="term" value="F:P-TEFb complex binding"/>
    <property type="evidence" value="ECO:0007669"/>
    <property type="project" value="TreeGrafter"/>
</dbReference>
<keyword evidence="3" id="KW-1185">Reference proteome</keyword>
<evidence type="ECO:0000259" key="1">
    <source>
        <dbReference type="PROSITE" id="PS51184"/>
    </source>
</evidence>
<dbReference type="STRING" id="46731.A0A3M6TTH2"/>
<comment type="caution">
    <text evidence="2">The sequence shown here is derived from an EMBL/GenBank/DDBJ whole genome shotgun (WGS) entry which is preliminary data.</text>
</comment>
<dbReference type="PANTHER" id="PTHR12480:SF22">
    <property type="entry name" value="JMJC DOMAIN-CONTAINING PROTEIN"/>
    <property type="match status" value="1"/>
</dbReference>
<dbReference type="PANTHER" id="PTHR12480">
    <property type="entry name" value="ARGININE DEMETHYLASE AND LYSYL-HYDROXYLASE JMJD"/>
    <property type="match status" value="1"/>
</dbReference>